<dbReference type="PANTHER" id="PTHR43515:SF1">
    <property type="entry name" value="THREONINE SYNTHASE-LIKE 1"/>
    <property type="match status" value="1"/>
</dbReference>
<name>A0A8C1KAV3_CYPCA</name>
<evidence type="ECO:0000313" key="1">
    <source>
        <dbReference type="Ensembl" id="ENSCCRP00010042860.1"/>
    </source>
</evidence>
<sequence>MSALFAKQMGIPIPKVICASNLNCIISDFIASGEYDLSIRKLLDSNSPDLDILNSSNLDKFIYHASGGDGNFTAEDKSRRSSWLCSEDDCLRAIREVHATTGYIIDTHTAVGKVVGNRIHDKNCPLVICSTAHHGKFAPAVLKALQCQNIPQDPVKQLDKLCTIGCLEQLHEALLKCMRDSGDHPHKIFQADFNKLADKLSLFCFFFHKSQW</sequence>
<keyword evidence="2" id="KW-1185">Reference proteome</keyword>
<dbReference type="Ensembl" id="ENSCCRT00010046977.1">
    <property type="protein sequence ID" value="ENSCCRP00010042860.1"/>
    <property type="gene ID" value="ENSCCRG00010018198.1"/>
</dbReference>
<dbReference type="Gene3D" id="3.40.50.1100">
    <property type="match status" value="2"/>
</dbReference>
<protein>
    <recommendedName>
        <fullName evidence="3">Threonine synthase-like 1</fullName>
    </recommendedName>
</protein>
<dbReference type="Proteomes" id="UP000694427">
    <property type="component" value="Unplaced"/>
</dbReference>
<dbReference type="Pfam" id="PF24857">
    <property type="entry name" value="THR4_C"/>
    <property type="match status" value="1"/>
</dbReference>
<proteinExistence type="predicted"/>
<dbReference type="GO" id="GO:0005737">
    <property type="term" value="C:cytoplasm"/>
    <property type="evidence" value="ECO:0007669"/>
    <property type="project" value="TreeGrafter"/>
</dbReference>
<dbReference type="AlphaFoldDB" id="A0A8C1KAV3"/>
<reference evidence="1" key="2">
    <citation type="submission" date="2025-09" db="UniProtKB">
        <authorList>
            <consortium name="Ensembl"/>
        </authorList>
    </citation>
    <scope>IDENTIFICATION</scope>
</reference>
<reference evidence="1" key="1">
    <citation type="submission" date="2025-08" db="UniProtKB">
        <authorList>
            <consortium name="Ensembl"/>
        </authorList>
    </citation>
    <scope>IDENTIFICATION</scope>
</reference>
<evidence type="ECO:0000313" key="2">
    <source>
        <dbReference type="Proteomes" id="UP000694427"/>
    </source>
</evidence>
<dbReference type="SUPFAM" id="SSF53686">
    <property type="entry name" value="Tryptophan synthase beta subunit-like PLP-dependent enzymes"/>
    <property type="match status" value="1"/>
</dbReference>
<dbReference type="InterPro" id="IPR036052">
    <property type="entry name" value="TrpB-like_PALP_sf"/>
</dbReference>
<dbReference type="PANTHER" id="PTHR43515">
    <property type="entry name" value="THREONINE SYNTHASE-LIKE 1"/>
    <property type="match status" value="1"/>
</dbReference>
<organism evidence="1 2">
    <name type="scientific">Cyprinus carpio</name>
    <name type="common">Common carp</name>
    <dbReference type="NCBI Taxonomy" id="7962"/>
    <lineage>
        <taxon>Eukaryota</taxon>
        <taxon>Metazoa</taxon>
        <taxon>Chordata</taxon>
        <taxon>Craniata</taxon>
        <taxon>Vertebrata</taxon>
        <taxon>Euteleostomi</taxon>
        <taxon>Actinopterygii</taxon>
        <taxon>Neopterygii</taxon>
        <taxon>Teleostei</taxon>
        <taxon>Ostariophysi</taxon>
        <taxon>Cypriniformes</taxon>
        <taxon>Cyprinidae</taxon>
        <taxon>Cyprininae</taxon>
        <taxon>Cyprinus</taxon>
    </lineage>
</organism>
<accession>A0A8C1KAV3</accession>
<evidence type="ECO:0008006" key="3">
    <source>
        <dbReference type="Google" id="ProtNLM"/>
    </source>
</evidence>